<sequence>MGRSGGRAELAGLRLEAGGPTRAGGGILRPTTRRGRAVAPVRRTLPRELDARPADRVGADGRLQAPSGWVYGQIVNRISRAASQQQGNLDSIFPNPAMQSPFSLLKLNKLTCEIIYAPFCGLKLLDEDN</sequence>
<comment type="caution">
    <text evidence="1">The sequence shown here is derived from an EMBL/GenBank/DDBJ whole genome shotgun (WGS) entry which is preliminary data.</text>
</comment>
<accession>A0A3L6RH47</accession>
<dbReference type="EMBL" id="PQIB02000008">
    <property type="protein sequence ID" value="RLN03840.1"/>
    <property type="molecule type" value="Genomic_DNA"/>
</dbReference>
<reference evidence="2" key="1">
    <citation type="journal article" date="2019" name="Nat. Commun.">
        <title>The genome of broomcorn millet.</title>
        <authorList>
            <person name="Zou C."/>
            <person name="Miki D."/>
            <person name="Li D."/>
            <person name="Tang Q."/>
            <person name="Xiao L."/>
            <person name="Rajput S."/>
            <person name="Deng P."/>
            <person name="Jia W."/>
            <person name="Huang R."/>
            <person name="Zhang M."/>
            <person name="Sun Y."/>
            <person name="Hu J."/>
            <person name="Fu X."/>
            <person name="Schnable P.S."/>
            <person name="Li F."/>
            <person name="Zhang H."/>
            <person name="Feng B."/>
            <person name="Zhu X."/>
            <person name="Liu R."/>
            <person name="Schnable J.C."/>
            <person name="Zhu J.-K."/>
            <person name="Zhang H."/>
        </authorList>
    </citation>
    <scope>NUCLEOTIDE SEQUENCE [LARGE SCALE GENOMIC DNA]</scope>
</reference>
<dbReference type="AlphaFoldDB" id="A0A3L6RH47"/>
<protein>
    <submittedName>
        <fullName evidence="1">Uncharacterized protein</fullName>
    </submittedName>
</protein>
<dbReference type="Proteomes" id="UP000275267">
    <property type="component" value="Unassembled WGS sequence"/>
</dbReference>
<evidence type="ECO:0000313" key="1">
    <source>
        <dbReference type="EMBL" id="RLN03840.1"/>
    </source>
</evidence>
<name>A0A3L6RH47_PANMI</name>
<organism evidence="1 2">
    <name type="scientific">Panicum miliaceum</name>
    <name type="common">Proso millet</name>
    <name type="synonym">Broomcorn millet</name>
    <dbReference type="NCBI Taxonomy" id="4540"/>
    <lineage>
        <taxon>Eukaryota</taxon>
        <taxon>Viridiplantae</taxon>
        <taxon>Streptophyta</taxon>
        <taxon>Embryophyta</taxon>
        <taxon>Tracheophyta</taxon>
        <taxon>Spermatophyta</taxon>
        <taxon>Magnoliopsida</taxon>
        <taxon>Liliopsida</taxon>
        <taxon>Poales</taxon>
        <taxon>Poaceae</taxon>
        <taxon>PACMAD clade</taxon>
        <taxon>Panicoideae</taxon>
        <taxon>Panicodae</taxon>
        <taxon>Paniceae</taxon>
        <taxon>Panicinae</taxon>
        <taxon>Panicum</taxon>
        <taxon>Panicum sect. Panicum</taxon>
    </lineage>
</organism>
<evidence type="ECO:0000313" key="2">
    <source>
        <dbReference type="Proteomes" id="UP000275267"/>
    </source>
</evidence>
<gene>
    <name evidence="1" type="ORF">C2845_PM13G08170</name>
</gene>
<keyword evidence="2" id="KW-1185">Reference proteome</keyword>
<proteinExistence type="predicted"/>